<evidence type="ECO:0000313" key="3">
    <source>
        <dbReference type="RefSeq" id="XP_013397898.1"/>
    </source>
</evidence>
<organism evidence="2 3">
    <name type="scientific">Lingula anatina</name>
    <name type="common">Brachiopod</name>
    <name type="synonym">Lingula unguis</name>
    <dbReference type="NCBI Taxonomy" id="7574"/>
    <lineage>
        <taxon>Eukaryota</taxon>
        <taxon>Metazoa</taxon>
        <taxon>Spiralia</taxon>
        <taxon>Lophotrochozoa</taxon>
        <taxon>Brachiopoda</taxon>
        <taxon>Linguliformea</taxon>
        <taxon>Lingulata</taxon>
        <taxon>Lingulida</taxon>
        <taxon>Linguloidea</taxon>
        <taxon>Lingulidae</taxon>
        <taxon>Lingula</taxon>
    </lineage>
</organism>
<protein>
    <submittedName>
        <fullName evidence="3">Placenta-specific gene 8 protein</fullName>
    </submittedName>
</protein>
<dbReference type="GeneID" id="106164506"/>
<proteinExistence type="inferred from homology"/>
<dbReference type="KEGG" id="lak:106164506"/>
<dbReference type="Proteomes" id="UP000085678">
    <property type="component" value="Unplaced"/>
</dbReference>
<dbReference type="RefSeq" id="XP_013397898.1">
    <property type="nucleotide sequence ID" value="XM_013542444.2"/>
</dbReference>
<gene>
    <name evidence="3" type="primary">LOC106164506</name>
</gene>
<dbReference type="InParanoid" id="A0A1S3IIE8"/>
<dbReference type="PANTHER" id="PTHR15907">
    <property type="entry name" value="DUF614 FAMILY PROTEIN-RELATED"/>
    <property type="match status" value="1"/>
</dbReference>
<dbReference type="NCBIfam" id="TIGR01571">
    <property type="entry name" value="A_thal_Cys_rich"/>
    <property type="match status" value="1"/>
</dbReference>
<accession>A0A1S3IIE8</accession>
<dbReference type="InterPro" id="IPR006461">
    <property type="entry name" value="PLAC_motif_containing"/>
</dbReference>
<dbReference type="Pfam" id="PF04749">
    <property type="entry name" value="PLAC8"/>
    <property type="match status" value="1"/>
</dbReference>
<evidence type="ECO:0000256" key="1">
    <source>
        <dbReference type="ARBA" id="ARBA00009024"/>
    </source>
</evidence>
<evidence type="ECO:0000313" key="2">
    <source>
        <dbReference type="Proteomes" id="UP000085678"/>
    </source>
</evidence>
<name>A0A1S3IIE8_LINAN</name>
<sequence>MAQQTVTSQPTVVTSITSQGGTITVNAPNDWQTGIFGCFEDITTCLCGLFCFPCLLCRTSAQMGEHYIMPFCCPLGVVAMRTKLRMLRGIQGSICWDSLAMELCGPCAVCQMKREMDKAGW</sequence>
<reference evidence="3" key="1">
    <citation type="submission" date="2025-08" db="UniProtKB">
        <authorList>
            <consortium name="RefSeq"/>
        </authorList>
    </citation>
    <scope>IDENTIFICATION</scope>
    <source>
        <tissue evidence="3">Gonads</tissue>
    </source>
</reference>
<keyword evidence="2" id="KW-1185">Reference proteome</keyword>
<dbReference type="OrthoDB" id="1045822at2759"/>
<dbReference type="AlphaFoldDB" id="A0A1S3IIE8"/>
<comment type="similarity">
    <text evidence="1">Belongs to the cornifelin family.</text>
</comment>